<dbReference type="GeneTree" id="ENSGT01120000271815"/>
<reference evidence="3" key="1">
    <citation type="journal article" date="2007" name="Science">
        <title>Evolutionary and biomedical insights from the rhesus macaque genome.</title>
        <authorList>
            <person name="Gibbs R.A."/>
            <person name="Rogers J."/>
            <person name="Katze M.G."/>
            <person name="Bumgarner R."/>
            <person name="Weinstock G.M."/>
            <person name="Mardis E.R."/>
            <person name="Remington K.A."/>
            <person name="Strausberg R.L."/>
            <person name="Venter J.C."/>
            <person name="Wilson R.K."/>
            <person name="Batzer M.A."/>
            <person name="Bustamante C.D."/>
            <person name="Eichler E.E."/>
            <person name="Hahn M.W."/>
            <person name="Hardison R.C."/>
            <person name="Makova K.D."/>
            <person name="Miller W."/>
            <person name="Milosavljevic A."/>
            <person name="Palermo R.E."/>
            <person name="Siepel A."/>
            <person name="Sikela J.M."/>
            <person name="Attaway T."/>
            <person name="Bell S."/>
            <person name="Bernard K.E."/>
            <person name="Buhay C.J."/>
            <person name="Chandrabose M.N."/>
            <person name="Dao M."/>
            <person name="Davis C."/>
            <person name="Delehaunty K.D."/>
            <person name="Ding Y."/>
            <person name="Dinh H.H."/>
            <person name="Dugan-Rocha S."/>
            <person name="Fulton L.A."/>
            <person name="Gabisi R.A."/>
            <person name="Garner T.T."/>
            <person name="Godfrey J."/>
            <person name="Hawes A.C."/>
            <person name="Hernandez J."/>
            <person name="Hines S."/>
            <person name="Holder M."/>
            <person name="Hume J."/>
            <person name="Jhangiani S.N."/>
            <person name="Joshi V."/>
            <person name="Khan Z.M."/>
            <person name="Kirkness E.F."/>
            <person name="Cree A."/>
            <person name="Fowler R.G."/>
            <person name="Lee S."/>
            <person name="Lewis L.R."/>
            <person name="Li Z."/>
            <person name="Liu Y.-S."/>
            <person name="Moore S.M."/>
            <person name="Muzny D."/>
            <person name="Nazareth L.V."/>
            <person name="Ngo D.N."/>
            <person name="Okwuonu G.O."/>
            <person name="Pai G."/>
            <person name="Parker D."/>
            <person name="Paul H.A."/>
            <person name="Pfannkoch C."/>
            <person name="Pohl C.S."/>
            <person name="Rogers Y.-H.C."/>
            <person name="Ruiz S.J."/>
            <person name="Sabo A."/>
            <person name="Santibanez J."/>
            <person name="Schneider B.W."/>
            <person name="Smith S.M."/>
            <person name="Sodergren E."/>
            <person name="Svatek A.F."/>
            <person name="Utterback T.R."/>
            <person name="Vattathil S."/>
            <person name="Warren W."/>
            <person name="White C.S."/>
            <person name="Chinwalla A.T."/>
            <person name="Feng Y."/>
            <person name="Halpern A.L."/>
            <person name="Hillier L.W."/>
            <person name="Huang X."/>
            <person name="Minx P."/>
            <person name="Nelson J.O."/>
            <person name="Pepin K.H."/>
            <person name="Qin X."/>
            <person name="Sutton G.G."/>
            <person name="Venter E."/>
            <person name="Walenz B.P."/>
            <person name="Wallis J.W."/>
            <person name="Worley K.C."/>
            <person name="Yang S.-P."/>
            <person name="Jones S.M."/>
            <person name="Marra M.A."/>
            <person name="Rocchi M."/>
            <person name="Schein J.E."/>
            <person name="Baertsch R."/>
            <person name="Clarke L."/>
            <person name="Csuros M."/>
            <person name="Glasscock J."/>
            <person name="Harris R.A."/>
            <person name="Havlak P."/>
            <person name="Jackson A.R."/>
            <person name="Jiang H."/>
            <person name="Liu Y."/>
            <person name="Messina D.N."/>
            <person name="Shen Y."/>
            <person name="Song H.X.-Z."/>
            <person name="Wylie T."/>
            <person name="Zhang L."/>
            <person name="Birney E."/>
            <person name="Han K."/>
            <person name="Konkel M.K."/>
            <person name="Lee J."/>
            <person name="Smit A.F.A."/>
            <person name="Ullmer B."/>
            <person name="Wang H."/>
            <person name="Xing J."/>
            <person name="Burhans R."/>
            <person name="Cheng Z."/>
            <person name="Karro J.E."/>
            <person name="Ma J."/>
            <person name="Raney B."/>
            <person name="She X."/>
            <person name="Cox M.J."/>
            <person name="Demuth J.P."/>
            <person name="Dumas L.J."/>
            <person name="Han S.-G."/>
            <person name="Hopkins J."/>
            <person name="Karimpour-Fard A."/>
            <person name="Kim Y.H."/>
            <person name="Pollack J.R."/>
            <person name="Vinar T."/>
            <person name="Addo-Quaye C."/>
            <person name="Degenhardt J."/>
            <person name="Denby A."/>
            <person name="Hubisz M.J."/>
            <person name="Indap A."/>
            <person name="Kosiol C."/>
            <person name="Lahn B.T."/>
            <person name="Lawson H.A."/>
            <person name="Marklein A."/>
            <person name="Nielsen R."/>
            <person name="Vallender E.J."/>
            <person name="Clark A.G."/>
            <person name="Ferguson B."/>
            <person name="Hernandez R.D."/>
            <person name="Hirani K."/>
            <person name="Kehrer-Sawatzki H."/>
            <person name="Kolb J."/>
            <person name="Patil S."/>
            <person name="Pu L.-L."/>
            <person name="Ren Y."/>
            <person name="Smith D.G."/>
            <person name="Wheeler D.A."/>
            <person name="Schenck I."/>
            <person name="Ball E.V."/>
            <person name="Chen R."/>
            <person name="Cooper D.N."/>
            <person name="Giardine B."/>
            <person name="Hsu F."/>
            <person name="Kent W.J."/>
            <person name="Lesk A."/>
            <person name="Nelson D.L."/>
            <person name="O'brien W.E."/>
            <person name="Pruefer K."/>
            <person name="Stenson P.D."/>
            <person name="Wallace J.C."/>
            <person name="Ke H."/>
            <person name="Liu X.-M."/>
            <person name="Wang P."/>
            <person name="Xiang A.P."/>
            <person name="Yang F."/>
            <person name="Barber G.P."/>
            <person name="Haussler D."/>
            <person name="Karolchik D."/>
            <person name="Kern A.D."/>
            <person name="Kuhn R.M."/>
            <person name="Smith K.E."/>
            <person name="Zwieg A.S."/>
        </authorList>
    </citation>
    <scope>NUCLEOTIDE SEQUENCE [LARGE SCALE GENOMIC DNA]</scope>
    <source>
        <strain evidence="3">17573</strain>
    </source>
</reference>
<dbReference type="PANTHER" id="PTHR12138:SF161">
    <property type="entry name" value="SECRETED PROTEIN"/>
    <property type="match status" value="1"/>
</dbReference>
<dbReference type="Proteomes" id="UP000006718">
    <property type="component" value="Chromosome 2"/>
</dbReference>
<keyword evidence="1" id="KW-1133">Transmembrane helix</keyword>
<proteinExistence type="predicted"/>
<dbReference type="InParanoid" id="A0A5F7ZI75"/>
<organism evidence="2 3">
    <name type="scientific">Macaca mulatta</name>
    <name type="common">Rhesus macaque</name>
    <dbReference type="NCBI Taxonomy" id="9544"/>
    <lineage>
        <taxon>Eukaryota</taxon>
        <taxon>Metazoa</taxon>
        <taxon>Chordata</taxon>
        <taxon>Craniata</taxon>
        <taxon>Vertebrata</taxon>
        <taxon>Euteleostomi</taxon>
        <taxon>Mammalia</taxon>
        <taxon>Eutheria</taxon>
        <taxon>Euarchontoglires</taxon>
        <taxon>Primates</taxon>
        <taxon>Haplorrhini</taxon>
        <taxon>Catarrhini</taxon>
        <taxon>Cercopithecidae</taxon>
        <taxon>Cercopithecinae</taxon>
        <taxon>Macaca</taxon>
    </lineage>
</organism>
<evidence type="ECO:0000313" key="3">
    <source>
        <dbReference type="Proteomes" id="UP000006718"/>
    </source>
</evidence>
<dbReference type="PRINTS" id="PR02045">
    <property type="entry name" value="F138DOMAIN"/>
</dbReference>
<dbReference type="Ensembl" id="ENSMMUT00000105620.1">
    <property type="protein sequence ID" value="ENSMMUP00000064335.1"/>
    <property type="gene ID" value="ENSMMUG00000062587.1"/>
</dbReference>
<name>A0A5F7ZI75_MACMU</name>
<reference evidence="2" key="2">
    <citation type="submission" date="2019-01" db="EMBL/GenBank/DDBJ databases">
        <authorList>
            <person name="Graves T."/>
            <person name="Eichler E.E."/>
            <person name="Wilson R.K."/>
        </authorList>
    </citation>
    <scope>NUCLEOTIDE SEQUENCE [LARGE SCALE GENOMIC DNA]</scope>
    <source>
        <strain evidence="2">17573</strain>
    </source>
</reference>
<protein>
    <submittedName>
        <fullName evidence="2">Uncharacterized protein</fullName>
    </submittedName>
</protein>
<evidence type="ECO:0000256" key="1">
    <source>
        <dbReference type="SAM" id="Phobius"/>
    </source>
</evidence>
<reference evidence="2" key="4">
    <citation type="submission" date="2025-09" db="UniProtKB">
        <authorList>
            <consortium name="Ensembl"/>
        </authorList>
    </citation>
    <scope>IDENTIFICATION</scope>
    <source>
        <strain evidence="2">17573</strain>
    </source>
</reference>
<reference evidence="2" key="3">
    <citation type="submission" date="2025-08" db="UniProtKB">
        <authorList>
            <consortium name="Ensembl"/>
        </authorList>
    </citation>
    <scope>IDENTIFICATION</scope>
    <source>
        <strain evidence="2">17573</strain>
    </source>
</reference>
<evidence type="ECO:0000313" key="2">
    <source>
        <dbReference type="Ensembl" id="ENSMMUP00000064335.1"/>
    </source>
</evidence>
<dbReference type="VEuPathDB" id="HostDB:ENSMMUG00000062587"/>
<feature type="transmembrane region" description="Helical" evidence="1">
    <location>
        <begin position="117"/>
        <end position="140"/>
    </location>
</feature>
<dbReference type="PANTHER" id="PTHR12138">
    <property type="entry name" value="PRIMATE-EXPANDED PROTEIN FAMILY"/>
    <property type="match status" value="1"/>
</dbReference>
<keyword evidence="3" id="KW-1185">Reference proteome</keyword>
<feature type="transmembrane region" description="Helical" evidence="1">
    <location>
        <begin position="146"/>
        <end position="165"/>
    </location>
</feature>
<keyword evidence="1" id="KW-0472">Membrane</keyword>
<sequence length="177" mass="19491">MQHSITYYSNFLSIVLKTESPSVTQAGVQWLILACCSLNLPDSSIPSTSATLVAGITGVYHYAHLIFVFFVEMGFYQVAQAGLELLDSNYPPTLASQSVGFMGVSHRAWQKSLAKKLGIIVGASFSSSSFLIILKLISILTACIHALYSLLHIYIYVNSILYYSAGFQTAHKRYKFS</sequence>
<keyword evidence="1" id="KW-0812">Transmembrane</keyword>
<accession>A0A5F7ZI75</accession>
<dbReference type="AlphaFoldDB" id="A0A5F7ZI75"/>